<gene>
    <name evidence="1" type="ORF">M8006_17405</name>
</gene>
<comment type="caution">
    <text evidence="1">The sequence shown here is derived from an EMBL/GenBank/DDBJ whole genome shotgun (WGS) entry which is preliminary data.</text>
</comment>
<dbReference type="PROSITE" id="PS51257">
    <property type="entry name" value="PROKAR_LIPOPROTEIN"/>
    <property type="match status" value="1"/>
</dbReference>
<evidence type="ECO:0000313" key="2">
    <source>
        <dbReference type="Proteomes" id="UP001165308"/>
    </source>
</evidence>
<sequence length="113" mass="12041">MKALAGVTIITGALLAGCGESQATSNVTINQEALKAEVMESESVHDFLITETGAIYVGMLDNGNRRDGFASYVCEVVRSHAEGEGRRLVRIIDVAAVSRGEGFKTLGRHQCDV</sequence>
<reference evidence="1" key="1">
    <citation type="submission" date="2022-05" db="EMBL/GenBank/DDBJ databases">
        <title>Halomonas geminus sp. nov. and Halomonas llamarensis sp. nov. isolated from high-altitude salars of the Atacama Desert.</title>
        <authorList>
            <person name="Hintersatz C."/>
            <person name="Rojas L.A."/>
            <person name="Wei T.-S."/>
            <person name="Kutschke S."/>
            <person name="Lehmann F."/>
            <person name="Jain R."/>
            <person name="Pollmann K."/>
        </authorList>
    </citation>
    <scope>NUCLEOTIDE SEQUENCE</scope>
    <source>
        <strain evidence="1">ATCHA</strain>
    </source>
</reference>
<evidence type="ECO:0000313" key="1">
    <source>
        <dbReference type="EMBL" id="MCL7931731.1"/>
    </source>
</evidence>
<dbReference type="RefSeq" id="WP_250084436.1">
    <property type="nucleotide sequence ID" value="NZ_JAMJPJ010000059.1"/>
</dbReference>
<protein>
    <submittedName>
        <fullName evidence="1">Uncharacterized protein</fullName>
    </submittedName>
</protein>
<dbReference type="Proteomes" id="UP001165308">
    <property type="component" value="Unassembled WGS sequence"/>
</dbReference>
<name>A0ABT0SVQ5_9GAMM</name>
<accession>A0ABT0SVQ5</accession>
<dbReference type="EMBL" id="JAMJPJ010000059">
    <property type="protein sequence ID" value="MCL7931731.1"/>
    <property type="molecule type" value="Genomic_DNA"/>
</dbReference>
<proteinExistence type="predicted"/>
<keyword evidence="2" id="KW-1185">Reference proteome</keyword>
<organism evidence="1 2">
    <name type="scientific">Halomonas llamarensis</name>
    <dbReference type="NCBI Taxonomy" id="2945104"/>
    <lineage>
        <taxon>Bacteria</taxon>
        <taxon>Pseudomonadati</taxon>
        <taxon>Pseudomonadota</taxon>
        <taxon>Gammaproteobacteria</taxon>
        <taxon>Oceanospirillales</taxon>
        <taxon>Halomonadaceae</taxon>
        <taxon>Halomonas</taxon>
    </lineage>
</organism>